<dbReference type="Proteomes" id="UP000326396">
    <property type="component" value="Linkage Group LG3"/>
</dbReference>
<evidence type="ECO:0000313" key="2">
    <source>
        <dbReference type="EMBL" id="KAD4384555.1"/>
    </source>
</evidence>
<gene>
    <name evidence="2" type="ORF">E3N88_24723</name>
</gene>
<sequence length="163" mass="17880">MKSMGSVAVLHPQDSLNNHPDNLLSTPSKSHQPIKFHHSYTNSSSPTPNFTDRRRRTPAKRIPNNTNRYAGIDSIKNGEFFAGSVFVASPPPSSVPIPGFFTKGFGSAGRDDPTTELRRILGLSQGLGVEHRREAGRVLPEWGKVGTPPPRKWGGMNREPLTD</sequence>
<dbReference type="PANTHER" id="PTHR33670">
    <property type="entry name" value="SPLICING FACTOR, PROLINE- AND GLUTAMINE-RICH-LIKE"/>
    <property type="match status" value="1"/>
</dbReference>
<dbReference type="Pfam" id="PF15365">
    <property type="entry name" value="PNRC"/>
    <property type="match status" value="1"/>
</dbReference>
<feature type="region of interest" description="Disordered" evidence="1">
    <location>
        <begin position="1"/>
        <end position="70"/>
    </location>
</feature>
<dbReference type="EMBL" id="SZYD01000013">
    <property type="protein sequence ID" value="KAD4384555.1"/>
    <property type="molecule type" value="Genomic_DNA"/>
</dbReference>
<dbReference type="PANTHER" id="PTHR33670:SF17">
    <property type="entry name" value="ANTHER-SPECIFIC PROLINE-RICH PROTEIN APG"/>
    <property type="match status" value="1"/>
</dbReference>
<evidence type="ECO:0000313" key="3">
    <source>
        <dbReference type="Proteomes" id="UP000326396"/>
    </source>
</evidence>
<feature type="region of interest" description="Disordered" evidence="1">
    <location>
        <begin position="140"/>
        <end position="163"/>
    </location>
</feature>
<organism evidence="2 3">
    <name type="scientific">Mikania micrantha</name>
    <name type="common">bitter vine</name>
    <dbReference type="NCBI Taxonomy" id="192012"/>
    <lineage>
        <taxon>Eukaryota</taxon>
        <taxon>Viridiplantae</taxon>
        <taxon>Streptophyta</taxon>
        <taxon>Embryophyta</taxon>
        <taxon>Tracheophyta</taxon>
        <taxon>Spermatophyta</taxon>
        <taxon>Magnoliopsida</taxon>
        <taxon>eudicotyledons</taxon>
        <taxon>Gunneridae</taxon>
        <taxon>Pentapetalae</taxon>
        <taxon>asterids</taxon>
        <taxon>campanulids</taxon>
        <taxon>Asterales</taxon>
        <taxon>Asteraceae</taxon>
        <taxon>Asteroideae</taxon>
        <taxon>Heliantheae alliance</taxon>
        <taxon>Eupatorieae</taxon>
        <taxon>Mikania</taxon>
    </lineage>
</organism>
<reference evidence="2 3" key="1">
    <citation type="submission" date="2019-05" db="EMBL/GenBank/DDBJ databases">
        <title>Mikania micrantha, genome provides insights into the molecular mechanism of rapid growth.</title>
        <authorList>
            <person name="Liu B."/>
        </authorList>
    </citation>
    <scope>NUCLEOTIDE SEQUENCE [LARGE SCALE GENOMIC DNA]</scope>
    <source>
        <strain evidence="2">NLD-2019</strain>
        <tissue evidence="2">Leaf</tissue>
    </source>
</reference>
<comment type="caution">
    <text evidence="2">The sequence shown here is derived from an EMBL/GenBank/DDBJ whole genome shotgun (WGS) entry which is preliminary data.</text>
</comment>
<name>A0A5N6N2Q4_9ASTR</name>
<dbReference type="GO" id="GO:0016071">
    <property type="term" value="P:mRNA metabolic process"/>
    <property type="evidence" value="ECO:0007669"/>
    <property type="project" value="UniProtKB-ARBA"/>
</dbReference>
<feature type="compositionally biased region" description="Polar residues" evidence="1">
    <location>
        <begin position="14"/>
        <end position="31"/>
    </location>
</feature>
<protein>
    <submittedName>
        <fullName evidence="2">Uncharacterized protein</fullName>
    </submittedName>
</protein>
<dbReference type="InterPro" id="IPR028322">
    <property type="entry name" value="PNRC-like_rgn"/>
</dbReference>
<accession>A0A5N6N2Q4</accession>
<dbReference type="AlphaFoldDB" id="A0A5N6N2Q4"/>
<proteinExistence type="predicted"/>
<feature type="compositionally biased region" description="Polar residues" evidence="1">
    <location>
        <begin position="39"/>
        <end position="50"/>
    </location>
</feature>
<dbReference type="OrthoDB" id="1113087at2759"/>
<evidence type="ECO:0000256" key="1">
    <source>
        <dbReference type="SAM" id="MobiDB-lite"/>
    </source>
</evidence>
<keyword evidence="3" id="KW-1185">Reference proteome</keyword>